<evidence type="ECO:0000313" key="2">
    <source>
        <dbReference type="EMBL" id="GLJ74555.1"/>
    </source>
</evidence>
<name>A0A9W6H5Z0_9MICO</name>
<evidence type="ECO:0000313" key="3">
    <source>
        <dbReference type="Proteomes" id="UP001142372"/>
    </source>
</evidence>
<reference evidence="2" key="1">
    <citation type="journal article" date="2014" name="Int. J. Syst. Evol. Microbiol.">
        <title>Complete genome sequence of Corynebacterium casei LMG S-19264T (=DSM 44701T), isolated from a smear-ripened cheese.</title>
        <authorList>
            <consortium name="US DOE Joint Genome Institute (JGI-PGF)"/>
            <person name="Walter F."/>
            <person name="Albersmeier A."/>
            <person name="Kalinowski J."/>
            <person name="Ruckert C."/>
        </authorList>
    </citation>
    <scope>NUCLEOTIDE SEQUENCE</scope>
    <source>
        <strain evidence="2">VKM Ac-1401</strain>
    </source>
</reference>
<organism evidence="2 3">
    <name type="scientific">Leifsonia poae</name>
    <dbReference type="NCBI Taxonomy" id="110933"/>
    <lineage>
        <taxon>Bacteria</taxon>
        <taxon>Bacillati</taxon>
        <taxon>Actinomycetota</taxon>
        <taxon>Actinomycetes</taxon>
        <taxon>Micrococcales</taxon>
        <taxon>Microbacteriaceae</taxon>
        <taxon>Leifsonia</taxon>
    </lineage>
</organism>
<dbReference type="AlphaFoldDB" id="A0A9W6H5Z0"/>
<evidence type="ECO:0000256" key="1">
    <source>
        <dbReference type="SAM" id="MobiDB-lite"/>
    </source>
</evidence>
<dbReference type="EMBL" id="BSEN01000001">
    <property type="protein sequence ID" value="GLJ74555.1"/>
    <property type="molecule type" value="Genomic_DNA"/>
</dbReference>
<dbReference type="Proteomes" id="UP001142372">
    <property type="component" value="Unassembled WGS sequence"/>
</dbReference>
<protein>
    <submittedName>
        <fullName evidence="2">Uncharacterized protein</fullName>
    </submittedName>
</protein>
<reference evidence="2" key="2">
    <citation type="submission" date="2023-01" db="EMBL/GenBank/DDBJ databases">
        <authorList>
            <person name="Sun Q."/>
            <person name="Evtushenko L."/>
        </authorList>
    </citation>
    <scope>NUCLEOTIDE SEQUENCE</scope>
    <source>
        <strain evidence="2">VKM Ac-1401</strain>
    </source>
</reference>
<comment type="caution">
    <text evidence="2">The sequence shown here is derived from an EMBL/GenBank/DDBJ whole genome shotgun (WGS) entry which is preliminary data.</text>
</comment>
<sequence>MSSPIITSEKPEKWMPRSHLPVSVVLSIFTGTRRERGVATEPPGCVADGSGAAGWRPRFMLRHAPGNLRDAPRPRTRTLSVPVLDRPPSFATCGGQHARMTTTSGK</sequence>
<accession>A0A9W6H5Z0</accession>
<gene>
    <name evidence="2" type="ORF">GCM10017584_01280</name>
</gene>
<keyword evidence="3" id="KW-1185">Reference proteome</keyword>
<proteinExistence type="predicted"/>
<feature type="region of interest" description="Disordered" evidence="1">
    <location>
        <begin position="65"/>
        <end position="106"/>
    </location>
</feature>